<dbReference type="PANTHER" id="PTHR40389:SF3">
    <property type="entry name" value="IGE-BINDING PROTEIN"/>
    <property type="match status" value="1"/>
</dbReference>
<dbReference type="PROSITE" id="PS50158">
    <property type="entry name" value="ZF_CCHC"/>
    <property type="match status" value="2"/>
</dbReference>
<dbReference type="Gene3D" id="4.10.60.10">
    <property type="entry name" value="Zinc finger, CCHC-type"/>
    <property type="match status" value="1"/>
</dbReference>
<dbReference type="PANTHER" id="PTHR40389">
    <property type="entry name" value="ENDOGENOUS RETROVIRUS GROUP K MEMBER 24 GAG POLYPROTEIN-RELATED"/>
    <property type="match status" value="1"/>
</dbReference>
<dbReference type="SUPFAM" id="SSF57756">
    <property type="entry name" value="Retrovirus zinc finger-like domains"/>
    <property type="match status" value="1"/>
</dbReference>
<keyword evidence="10" id="KW-0862">Zinc</keyword>
<keyword evidence="11" id="KW-0946">Virion</keyword>
<dbReference type="Gene3D" id="1.10.1200.30">
    <property type="match status" value="1"/>
</dbReference>
<name>A3R3J7_9RETR</name>
<dbReference type="Pfam" id="PF00098">
    <property type="entry name" value="zf-CCHC"/>
    <property type="match status" value="2"/>
</dbReference>
<keyword evidence="8" id="KW-0677">Repeat</keyword>
<keyword evidence="5" id="KW-1188">Viral release from host cell</keyword>
<dbReference type="GO" id="GO:0039702">
    <property type="term" value="P:viral budding via host ESCRT complex"/>
    <property type="evidence" value="ECO:0007669"/>
    <property type="project" value="UniProtKB-KW"/>
</dbReference>
<keyword evidence="4" id="KW-0167">Capsid protein</keyword>
<dbReference type="InterPro" id="IPR045345">
    <property type="entry name" value="Gag_p24_C"/>
</dbReference>
<evidence type="ECO:0000256" key="11">
    <source>
        <dbReference type="ARBA" id="ARBA00022844"/>
    </source>
</evidence>
<dbReference type="InterPro" id="IPR008919">
    <property type="entry name" value="Retrov_capsid_N"/>
</dbReference>
<dbReference type="EMBL" id="EF106736">
    <property type="protein sequence ID" value="ABO16618.1"/>
    <property type="molecule type" value="Genomic_DNA"/>
</dbReference>
<evidence type="ECO:0000256" key="5">
    <source>
        <dbReference type="ARBA" id="ARBA00022612"/>
    </source>
</evidence>
<dbReference type="Gene3D" id="1.10.375.10">
    <property type="entry name" value="Human Immunodeficiency Virus Type 1 Capsid Protein"/>
    <property type="match status" value="1"/>
</dbReference>
<evidence type="ECO:0000256" key="1">
    <source>
        <dbReference type="ARBA" id="ARBA00004328"/>
    </source>
</evidence>
<sequence>MGNEQGKEVKAAVKRCKEVAVGPGSKSKRYGEGNIRWAIRMANVTTGRDPGEMPVNIDSIRTLVCDLEERREKYGSNKEIDAAIATLKVLGIVGILYMKASTTESACNLWKIMGLNSRPTEKGPGSDIEEPPNAWQARVNQVKKEGLGLREPQELVKEYPIQILNGIPQYVPLNPRMVAIFVEKAREGLGTEEVLLWFTAFSADLTPTDMATILMSAPGCASDKEIIDTKLKELTSEYERTHPSDGPRPLPYFTAREIMGLDLTQDRQAAPHFHPARVQCRAWYLEALQYLMKVKAKSPKAVQMKQGPKEDYSQFIDRLYAQIDQEQNSPEVKLYLKQSLSLANANPERKRAMSHLKPESPLEDKLRACQEIGTTPYKMNMLAQALQNNGCNQVMQANVRPKGSQQGNRRPGQLFKCFNCGKPGHMSRQCRAPRKCNNCGKTGHISTDCWQMKGKQQGNWQQGRAAAPVKQVQQFQTAVPISLQQTAPVQPSAPPMESLLEM</sequence>
<dbReference type="InterPro" id="IPR012344">
    <property type="entry name" value="Matrix_HIV/RSV_N"/>
</dbReference>
<evidence type="ECO:0000256" key="6">
    <source>
        <dbReference type="ARBA" id="ARBA00022637"/>
    </source>
</evidence>
<feature type="domain" description="CCHC-type" evidence="13">
    <location>
        <begin position="434"/>
        <end position="449"/>
    </location>
</feature>
<keyword evidence="3" id="KW-1187">Viral budding via the host ESCRT complexes</keyword>
<dbReference type="Pfam" id="PF19317">
    <property type="entry name" value="Gag_p24_C"/>
    <property type="match status" value="1"/>
</dbReference>
<keyword evidence="3" id="KW-0945">Host-virus interaction</keyword>
<dbReference type="GO" id="GO:0019028">
    <property type="term" value="C:viral capsid"/>
    <property type="evidence" value="ECO:0007669"/>
    <property type="project" value="UniProtKB-KW"/>
</dbReference>
<dbReference type="SUPFAM" id="SSF47353">
    <property type="entry name" value="Retrovirus capsid dimerization domain-like"/>
    <property type="match status" value="1"/>
</dbReference>
<protein>
    <recommendedName>
        <fullName evidence="2">Gag polyprotein</fullName>
    </recommendedName>
</protein>
<dbReference type="GO" id="GO:0003676">
    <property type="term" value="F:nucleic acid binding"/>
    <property type="evidence" value="ECO:0007669"/>
    <property type="project" value="InterPro"/>
</dbReference>
<evidence type="ECO:0000256" key="10">
    <source>
        <dbReference type="ARBA" id="ARBA00022833"/>
    </source>
</evidence>
<dbReference type="SUPFAM" id="SSF47943">
    <property type="entry name" value="Retrovirus capsid protein, N-terminal core domain"/>
    <property type="match status" value="1"/>
</dbReference>
<keyword evidence="9 12" id="KW-0863">Zinc-finger</keyword>
<evidence type="ECO:0000313" key="14">
    <source>
        <dbReference type="EMBL" id="ABO16618.1"/>
    </source>
</evidence>
<dbReference type="SMART" id="SM00343">
    <property type="entry name" value="ZnF_C2HC"/>
    <property type="match status" value="2"/>
</dbReference>
<dbReference type="InterPro" id="IPR008916">
    <property type="entry name" value="Retrov_capsid_C"/>
</dbReference>
<comment type="subcellular location">
    <subcellularLocation>
        <location evidence="1">Virion</location>
    </subcellularLocation>
</comment>
<accession>A3R3J7</accession>
<reference evidence="14" key="1">
    <citation type="submission" date="2006-11" db="EMBL/GenBank/DDBJ databases">
        <authorList>
            <person name="Burkala E.J."/>
            <person name="Poss M."/>
        </authorList>
    </citation>
    <scope>NUCLEOTIDE SEQUENCE</scope>
    <source>
        <strain evidence="14">PleB614</strain>
    </source>
</reference>
<dbReference type="GO" id="GO:0008270">
    <property type="term" value="F:zinc ion binding"/>
    <property type="evidence" value="ECO:0007669"/>
    <property type="project" value="UniProtKB-KW"/>
</dbReference>
<reference evidence="14" key="2">
    <citation type="journal article" date="2007" name="Virus Genes">
        <title>Evolution of feline immunodeficiency virus Gag proteins.</title>
        <authorList>
            <person name="Burkala E."/>
            <person name="Poss M."/>
        </authorList>
    </citation>
    <scope>NUCLEOTIDE SEQUENCE</scope>
    <source>
        <strain evidence="14">PleB614</strain>
    </source>
</reference>
<dbReference type="InterPro" id="IPR036875">
    <property type="entry name" value="Znf_CCHC_sf"/>
</dbReference>
<proteinExistence type="predicted"/>
<keyword evidence="6" id="KW-1198">Viral budding</keyword>
<dbReference type="Gene3D" id="1.10.150.90">
    <property type="entry name" value="Immunodeficiency lentiviruses, gag gene matrix protein p17"/>
    <property type="match status" value="1"/>
</dbReference>
<evidence type="ECO:0000256" key="7">
    <source>
        <dbReference type="ARBA" id="ARBA00022723"/>
    </source>
</evidence>
<evidence type="ECO:0000256" key="2">
    <source>
        <dbReference type="ARBA" id="ARBA00019628"/>
    </source>
</evidence>
<evidence type="ECO:0000256" key="12">
    <source>
        <dbReference type="PROSITE-ProRule" id="PRU00047"/>
    </source>
</evidence>
<evidence type="ECO:0000256" key="3">
    <source>
        <dbReference type="ARBA" id="ARBA00022462"/>
    </source>
</evidence>
<evidence type="ECO:0000259" key="13">
    <source>
        <dbReference type="PROSITE" id="PS50158"/>
    </source>
</evidence>
<feature type="domain" description="CCHC-type" evidence="13">
    <location>
        <begin position="416"/>
        <end position="431"/>
    </location>
</feature>
<evidence type="ECO:0000256" key="8">
    <source>
        <dbReference type="ARBA" id="ARBA00022737"/>
    </source>
</evidence>
<evidence type="ECO:0000256" key="9">
    <source>
        <dbReference type="ARBA" id="ARBA00022771"/>
    </source>
</evidence>
<dbReference type="InterPro" id="IPR001878">
    <property type="entry name" value="Znf_CCHC"/>
</dbReference>
<keyword evidence="7" id="KW-0479">Metal-binding</keyword>
<evidence type="ECO:0000256" key="4">
    <source>
        <dbReference type="ARBA" id="ARBA00022561"/>
    </source>
</evidence>
<dbReference type="InterPro" id="IPR050195">
    <property type="entry name" value="Primate_lentivir_Gag_pol-like"/>
</dbReference>
<organism evidence="14">
    <name type="scientific">Feline immunodeficiency virus</name>
    <dbReference type="NCBI Taxonomy" id="11673"/>
    <lineage>
        <taxon>Viruses</taxon>
        <taxon>Riboviria</taxon>
        <taxon>Pararnavirae</taxon>
        <taxon>Artverviricota</taxon>
        <taxon>Revtraviricetes</taxon>
        <taxon>Ortervirales</taxon>
        <taxon>Retroviridae</taxon>
        <taxon>Orthoretrovirinae</taxon>
        <taxon>Lentivirus</taxon>
        <taxon>Lentivirus felimdef</taxon>
    </lineage>
</organism>